<accession>A0A0D9Y3Q1</accession>
<dbReference type="EnsemblPlants" id="OGLUM01G04600.1">
    <property type="protein sequence ID" value="OGLUM01G04600.1"/>
    <property type="gene ID" value="OGLUM01G04600"/>
</dbReference>
<reference evidence="1" key="2">
    <citation type="submission" date="2015-04" db="UniProtKB">
        <authorList>
            <consortium name="EnsemblPlants"/>
        </authorList>
    </citation>
    <scope>IDENTIFICATION</scope>
</reference>
<sequence>MSSFRISGGTATWLIDCFDCPRGLVLVDRPCEGYSVCNPTTGEILRLPSLHRPHCATAMGFNAPGREFKMVYLSVDEVGKLDTIVLTVGDAQGWRAPAAGNHDASIVVGFTDDAAAASIDSDVQPVFADGFLHWIDLVLVDWNGDYRLLRAKVIRSESGEEVAVPVGKTLTELDDRLCMVRDVRHRSDVGGLLLKIWKLQDYDTGS</sequence>
<evidence type="ECO:0000313" key="2">
    <source>
        <dbReference type="Proteomes" id="UP000026961"/>
    </source>
</evidence>
<reference evidence="1" key="1">
    <citation type="submission" date="2013-08" db="EMBL/GenBank/DDBJ databases">
        <title>Oryza genome evolution.</title>
        <authorList>
            <person name="Wing R.A."/>
            <person name="Panaud O."/>
            <person name="Oliveira A.C."/>
        </authorList>
    </citation>
    <scope>NUCLEOTIDE SEQUENCE</scope>
</reference>
<organism evidence="1">
    <name type="scientific">Oryza glumipatula</name>
    <dbReference type="NCBI Taxonomy" id="40148"/>
    <lineage>
        <taxon>Eukaryota</taxon>
        <taxon>Viridiplantae</taxon>
        <taxon>Streptophyta</taxon>
        <taxon>Embryophyta</taxon>
        <taxon>Tracheophyta</taxon>
        <taxon>Spermatophyta</taxon>
        <taxon>Magnoliopsida</taxon>
        <taxon>Liliopsida</taxon>
        <taxon>Poales</taxon>
        <taxon>Poaceae</taxon>
        <taxon>BOP clade</taxon>
        <taxon>Oryzoideae</taxon>
        <taxon>Oryzeae</taxon>
        <taxon>Oryzinae</taxon>
        <taxon>Oryza</taxon>
    </lineage>
</organism>
<keyword evidence="2" id="KW-1185">Reference proteome</keyword>
<dbReference type="Proteomes" id="UP000026961">
    <property type="component" value="Chromosome 1"/>
</dbReference>
<dbReference type="Gramene" id="OGLUM01G04600.1">
    <property type="protein sequence ID" value="OGLUM01G04600.1"/>
    <property type="gene ID" value="OGLUM01G04600"/>
</dbReference>
<dbReference type="AlphaFoldDB" id="A0A0D9Y3Q1"/>
<name>A0A0D9Y3Q1_9ORYZ</name>
<dbReference type="HOGENOM" id="CLU_1333743_0_0_1"/>
<evidence type="ECO:0000313" key="1">
    <source>
        <dbReference type="EnsemblPlants" id="OGLUM01G04600.1"/>
    </source>
</evidence>
<reference evidence="1" key="3">
    <citation type="submission" date="2018-05" db="EMBL/GenBank/DDBJ databases">
        <title>OgluRS3 (Oryza glumaepatula Reference Sequence Version 3).</title>
        <authorList>
            <person name="Zhang J."/>
            <person name="Kudrna D."/>
            <person name="Lee S."/>
            <person name="Talag J."/>
            <person name="Welchert J."/>
            <person name="Wing R.A."/>
        </authorList>
    </citation>
    <scope>NUCLEOTIDE SEQUENCE [LARGE SCALE GENOMIC DNA]</scope>
</reference>
<protein>
    <submittedName>
        <fullName evidence="1">Uncharacterized protein</fullName>
    </submittedName>
</protein>
<dbReference type="STRING" id="40148.A0A0D9Y3Q1"/>
<proteinExistence type="predicted"/>